<dbReference type="SUPFAM" id="SSF46785">
    <property type="entry name" value="Winged helix' DNA-binding domain"/>
    <property type="match status" value="2"/>
</dbReference>
<dbReference type="GO" id="GO:0003677">
    <property type="term" value="F:DNA binding"/>
    <property type="evidence" value="ECO:0007669"/>
    <property type="project" value="UniProtKB-KW"/>
</dbReference>
<evidence type="ECO:0000256" key="1">
    <source>
        <dbReference type="ARBA" id="ARBA00023015"/>
    </source>
</evidence>
<dbReference type="InterPro" id="IPR002577">
    <property type="entry name" value="HTH_HxlR"/>
</dbReference>
<protein>
    <recommendedName>
        <fullName evidence="4">HTH hxlR-type domain-containing protein</fullName>
    </recommendedName>
</protein>
<evidence type="ECO:0000256" key="3">
    <source>
        <dbReference type="ARBA" id="ARBA00023163"/>
    </source>
</evidence>
<dbReference type="PANTHER" id="PTHR33204">
    <property type="entry name" value="TRANSCRIPTIONAL REGULATOR, MARR FAMILY"/>
    <property type="match status" value="1"/>
</dbReference>
<name>A0A3B1DND9_9ZZZZ</name>
<dbReference type="InterPro" id="IPR036388">
    <property type="entry name" value="WH-like_DNA-bd_sf"/>
</dbReference>
<dbReference type="Pfam" id="PF01638">
    <property type="entry name" value="HxlR"/>
    <property type="match status" value="1"/>
</dbReference>
<sequence length="197" mass="21667">MPETIPETALQVRCPARVVDLAHRRWTIPLLTQLYQAQQSRDPTGARLAGLIHRLGIGRETLRQTLDFAIAHGWVVRNPGHGHPLRPEFVLTETGTSLGPAAVRLWRAAVLLDLTDILGRKWTPPVLRVLALGPARFGVLKAALAPHGLTDRALSHALRDLRAVGLISRQIVDDHPPGVRYAATERVRPLAQAIARL</sequence>
<evidence type="ECO:0000256" key="2">
    <source>
        <dbReference type="ARBA" id="ARBA00023125"/>
    </source>
</evidence>
<keyword evidence="2" id="KW-0238">DNA-binding</keyword>
<gene>
    <name evidence="5" type="ORF">MNBD_PLANCTO03-541</name>
</gene>
<dbReference type="AlphaFoldDB" id="A0A3B1DND9"/>
<dbReference type="Gene3D" id="1.10.10.10">
    <property type="entry name" value="Winged helix-like DNA-binding domain superfamily/Winged helix DNA-binding domain"/>
    <property type="match status" value="2"/>
</dbReference>
<keyword evidence="3" id="KW-0804">Transcription</keyword>
<feature type="domain" description="HTH hxlR-type" evidence="4">
    <location>
        <begin position="108"/>
        <end position="197"/>
    </location>
</feature>
<proteinExistence type="predicted"/>
<organism evidence="5">
    <name type="scientific">hydrothermal vent metagenome</name>
    <dbReference type="NCBI Taxonomy" id="652676"/>
    <lineage>
        <taxon>unclassified sequences</taxon>
        <taxon>metagenomes</taxon>
        <taxon>ecological metagenomes</taxon>
    </lineage>
</organism>
<evidence type="ECO:0000313" key="5">
    <source>
        <dbReference type="EMBL" id="VAX37578.1"/>
    </source>
</evidence>
<accession>A0A3B1DND9</accession>
<dbReference type="PANTHER" id="PTHR33204:SF18">
    <property type="entry name" value="TRANSCRIPTIONAL REGULATORY PROTEIN"/>
    <property type="match status" value="1"/>
</dbReference>
<keyword evidence="1" id="KW-0805">Transcription regulation</keyword>
<dbReference type="InterPro" id="IPR036390">
    <property type="entry name" value="WH_DNA-bd_sf"/>
</dbReference>
<dbReference type="EMBL" id="UOGK01000104">
    <property type="protein sequence ID" value="VAX37578.1"/>
    <property type="molecule type" value="Genomic_DNA"/>
</dbReference>
<dbReference type="PROSITE" id="PS51118">
    <property type="entry name" value="HTH_HXLR"/>
    <property type="match status" value="1"/>
</dbReference>
<evidence type="ECO:0000259" key="4">
    <source>
        <dbReference type="PROSITE" id="PS51118"/>
    </source>
</evidence>
<reference evidence="5" key="1">
    <citation type="submission" date="2018-06" db="EMBL/GenBank/DDBJ databases">
        <authorList>
            <person name="Zhirakovskaya E."/>
        </authorList>
    </citation>
    <scope>NUCLEOTIDE SEQUENCE</scope>
</reference>